<dbReference type="PANTHER" id="PTHR16484">
    <property type="entry name" value="PARTITIONING DEFECTIVE 3 RELATED"/>
    <property type="match status" value="1"/>
</dbReference>
<dbReference type="GO" id="GO:0016324">
    <property type="term" value="C:apical plasma membrane"/>
    <property type="evidence" value="ECO:0007669"/>
    <property type="project" value="TreeGrafter"/>
</dbReference>
<evidence type="ECO:0000256" key="1">
    <source>
        <dbReference type="SAM" id="MobiDB-lite"/>
    </source>
</evidence>
<accession>A0A9N7Z5A8</accession>
<dbReference type="GO" id="GO:0008104">
    <property type="term" value="P:intracellular protein localization"/>
    <property type="evidence" value="ECO:0007669"/>
    <property type="project" value="TreeGrafter"/>
</dbReference>
<dbReference type="GO" id="GO:0005938">
    <property type="term" value="C:cell cortex"/>
    <property type="evidence" value="ECO:0007669"/>
    <property type="project" value="TreeGrafter"/>
</dbReference>
<feature type="region of interest" description="Disordered" evidence="1">
    <location>
        <begin position="1"/>
        <end position="21"/>
    </location>
</feature>
<keyword evidence="3" id="KW-1185">Reference proteome</keyword>
<dbReference type="GO" id="GO:0045197">
    <property type="term" value="P:establishment or maintenance of epithelial cell apical/basal polarity"/>
    <property type="evidence" value="ECO:0007669"/>
    <property type="project" value="TreeGrafter"/>
</dbReference>
<dbReference type="InterPro" id="IPR052213">
    <property type="entry name" value="PAR3"/>
</dbReference>
<organism evidence="2 3">
    <name type="scientific">Pleuronectes platessa</name>
    <name type="common">European plaice</name>
    <dbReference type="NCBI Taxonomy" id="8262"/>
    <lineage>
        <taxon>Eukaryota</taxon>
        <taxon>Metazoa</taxon>
        <taxon>Chordata</taxon>
        <taxon>Craniata</taxon>
        <taxon>Vertebrata</taxon>
        <taxon>Euteleostomi</taxon>
        <taxon>Actinopterygii</taxon>
        <taxon>Neopterygii</taxon>
        <taxon>Teleostei</taxon>
        <taxon>Neoteleostei</taxon>
        <taxon>Acanthomorphata</taxon>
        <taxon>Carangaria</taxon>
        <taxon>Pleuronectiformes</taxon>
        <taxon>Pleuronectoidei</taxon>
        <taxon>Pleuronectidae</taxon>
        <taxon>Pleuronectes</taxon>
    </lineage>
</organism>
<dbReference type="Proteomes" id="UP001153269">
    <property type="component" value="Unassembled WGS sequence"/>
</dbReference>
<feature type="compositionally biased region" description="Polar residues" evidence="1">
    <location>
        <begin position="103"/>
        <end position="120"/>
    </location>
</feature>
<comment type="caution">
    <text evidence="2">The sequence shown here is derived from an EMBL/GenBank/DDBJ whole genome shotgun (WGS) entry which is preliminary data.</text>
</comment>
<dbReference type="EMBL" id="CADEAL010004104">
    <property type="protein sequence ID" value="CAB1451830.1"/>
    <property type="molecule type" value="Genomic_DNA"/>
</dbReference>
<evidence type="ECO:0000313" key="2">
    <source>
        <dbReference type="EMBL" id="CAB1451830.1"/>
    </source>
</evidence>
<dbReference type="GO" id="GO:0043296">
    <property type="term" value="C:apical junction complex"/>
    <property type="evidence" value="ECO:0007669"/>
    <property type="project" value="TreeGrafter"/>
</dbReference>
<dbReference type="GO" id="GO:0005912">
    <property type="term" value="C:adherens junction"/>
    <property type="evidence" value="ECO:0007669"/>
    <property type="project" value="TreeGrafter"/>
</dbReference>
<dbReference type="AlphaFoldDB" id="A0A9N7Z5A8"/>
<protein>
    <submittedName>
        <fullName evidence="2">Uncharacterized protein</fullName>
    </submittedName>
</protein>
<dbReference type="GO" id="GO:0030010">
    <property type="term" value="P:establishment of cell polarity"/>
    <property type="evidence" value="ECO:0007669"/>
    <property type="project" value="TreeGrafter"/>
</dbReference>
<proteinExistence type="predicted"/>
<name>A0A9N7Z5A8_PLEPL</name>
<reference evidence="2" key="1">
    <citation type="submission" date="2020-03" db="EMBL/GenBank/DDBJ databases">
        <authorList>
            <person name="Weist P."/>
        </authorList>
    </citation>
    <scope>NUCLEOTIDE SEQUENCE</scope>
</reference>
<dbReference type="PANTHER" id="PTHR16484:SF10">
    <property type="entry name" value="PARTITIONING DEFECTIVE 3 HOMOLOG"/>
    <property type="match status" value="1"/>
</dbReference>
<sequence>MDHSPSSLPPPSLPPLFCLHSSRLAPSNHDRIQRLRQEFQQAQGVPEDPEDRRRTYSFEQQWSNASSSSNGPAGGYSSQPGRHSVSVEVQMQRQRQEERDSFAQAQRQYSSLPRSSTSPNPADPSVHIITSHSADIHSIKYITLYYFPVAL</sequence>
<dbReference type="GO" id="GO:0000226">
    <property type="term" value="P:microtubule cytoskeleton organization"/>
    <property type="evidence" value="ECO:0007669"/>
    <property type="project" value="TreeGrafter"/>
</dbReference>
<dbReference type="GO" id="GO:0051660">
    <property type="term" value="P:establishment of centrosome localization"/>
    <property type="evidence" value="ECO:0007669"/>
    <property type="project" value="TreeGrafter"/>
</dbReference>
<evidence type="ECO:0000313" key="3">
    <source>
        <dbReference type="Proteomes" id="UP001153269"/>
    </source>
</evidence>
<feature type="compositionally biased region" description="Low complexity" evidence="1">
    <location>
        <begin position="63"/>
        <end position="93"/>
    </location>
</feature>
<dbReference type="GO" id="GO:0035091">
    <property type="term" value="F:phosphatidylinositol binding"/>
    <property type="evidence" value="ECO:0007669"/>
    <property type="project" value="TreeGrafter"/>
</dbReference>
<dbReference type="GO" id="GO:0007155">
    <property type="term" value="P:cell adhesion"/>
    <property type="evidence" value="ECO:0007669"/>
    <property type="project" value="TreeGrafter"/>
</dbReference>
<feature type="region of interest" description="Disordered" evidence="1">
    <location>
        <begin position="35"/>
        <end position="124"/>
    </location>
</feature>
<gene>
    <name evidence="2" type="ORF">PLEPLA_LOCUS39557</name>
</gene>